<dbReference type="Proteomes" id="UP001432222">
    <property type="component" value="Chromosome"/>
</dbReference>
<dbReference type="Pfam" id="PF17164">
    <property type="entry name" value="DUF5122"/>
    <property type="match status" value="6"/>
</dbReference>
<dbReference type="PRINTS" id="PR00313">
    <property type="entry name" value="CABNDNGRPT"/>
</dbReference>
<dbReference type="EMBL" id="CP108110">
    <property type="protein sequence ID" value="WUQ86546.1"/>
    <property type="molecule type" value="Genomic_DNA"/>
</dbReference>
<dbReference type="InterPro" id="IPR047589">
    <property type="entry name" value="DUF11_rpt"/>
</dbReference>
<dbReference type="PRINTS" id="PR01488">
    <property type="entry name" value="RTXTOXINA"/>
</dbReference>
<dbReference type="NCBIfam" id="TIGR02608">
    <property type="entry name" value="delta_60_rpt"/>
    <property type="match status" value="7"/>
</dbReference>
<evidence type="ECO:0000259" key="9">
    <source>
        <dbReference type="Pfam" id="PF01345"/>
    </source>
</evidence>
<dbReference type="InterPro" id="IPR013431">
    <property type="entry name" value="Delta_60_rpt"/>
</dbReference>
<evidence type="ECO:0000256" key="1">
    <source>
        <dbReference type="ARBA" id="ARBA00004370"/>
    </source>
</evidence>
<name>A0ABZ1U5W0_9ACTN</name>
<evidence type="ECO:0000256" key="5">
    <source>
        <dbReference type="ARBA" id="ARBA00022737"/>
    </source>
</evidence>
<dbReference type="InterPro" id="IPR050557">
    <property type="entry name" value="RTX_toxin/Mannuronan_C5-epim"/>
</dbReference>
<keyword evidence="6" id="KW-0843">Virulence</keyword>
<keyword evidence="11" id="KW-1185">Reference proteome</keyword>
<dbReference type="Pfam" id="PF00353">
    <property type="entry name" value="HemolysinCabind"/>
    <property type="match status" value="2"/>
</dbReference>
<dbReference type="InterPro" id="IPR013783">
    <property type="entry name" value="Ig-like_fold"/>
</dbReference>
<dbReference type="SUPFAM" id="SSF63829">
    <property type="entry name" value="Calcium-dependent phosphotriesterase"/>
    <property type="match status" value="1"/>
</dbReference>
<organism evidence="10 11">
    <name type="scientific">Kitasatospora purpeofusca</name>
    <dbReference type="NCBI Taxonomy" id="67352"/>
    <lineage>
        <taxon>Bacteria</taxon>
        <taxon>Bacillati</taxon>
        <taxon>Actinomycetota</taxon>
        <taxon>Actinomycetes</taxon>
        <taxon>Kitasatosporales</taxon>
        <taxon>Streptomycetaceae</taxon>
        <taxon>Kitasatospora</taxon>
    </lineage>
</organism>
<dbReference type="RefSeq" id="WP_328957152.1">
    <property type="nucleotide sequence ID" value="NZ_CP108110.1"/>
</dbReference>
<feature type="domain" description="DUF11" evidence="9">
    <location>
        <begin position="449"/>
        <end position="562"/>
    </location>
</feature>
<dbReference type="PROSITE" id="PS00330">
    <property type="entry name" value="HEMOLYSIN_CALCIUM"/>
    <property type="match status" value="3"/>
</dbReference>
<evidence type="ECO:0000256" key="7">
    <source>
        <dbReference type="ARBA" id="ARBA00023136"/>
    </source>
</evidence>
<dbReference type="InterPro" id="IPR018511">
    <property type="entry name" value="Hemolysin-typ_Ca-bd_CS"/>
</dbReference>
<keyword evidence="3" id="KW-0964">Secreted</keyword>
<comment type="subcellular location">
    <subcellularLocation>
        <location evidence="1">Membrane</location>
    </subcellularLocation>
    <subcellularLocation>
        <location evidence="2">Secreted</location>
    </subcellularLocation>
</comment>
<protein>
    <submittedName>
        <fullName evidence="10">Calcium-binding protein</fullName>
    </submittedName>
</protein>
<sequence length="802" mass="76444">MDRLPTSKSKPGSGSGSKPGSGSRAWPGSGRLGAAAAAGLLLALAVPGAALAAPGDLDPAFGTGGRTTTDFGGGADEARGVVVQADGRIVVAGYAGAGDDFALARYNTDGSLDTGFGTGGKVTTDFAGGSDEARGLALQADGRIVAVGRSEVPEGGVGWFSVARYNTDGSLDTGFGTGGKVTVDFGTGGADDAFGAAVQGDGRIVVAGLTGGDFALARLNADGTLDSGFDSDGKVTTDFDGGADAARAVAVQGDGRIVAAGYTGNGAGNYDFALARYTASGALDTGFSSDGKVATTFGGVEFAHAVALQPDGKIVAAGYTGNDFALARYNSAGNLDGGFDTDGKVTTDFGGGEIAYGVAVQSGGAIVAVGSTASGGASDFALARYTPSGALDTGFSGDGRTTTDFGGGFDQALGTAVQADGRILAAGFSDGDAALARYDGAAGTPAGVDLSVTKTGPATVTAGGQAPYTVTVTNNSATAATGVTLTDSLTGPGTVLSATPGQGSCTTTATGANCTLGTLAAGASTTVTVTVGTTGAGTLTDTATVGATQTDPVPANNTAGATTTVNAPAGADLAVTRSAPSSTSVGDTPAYTITVTNRSTGQSATGVTLTDSLTGPGTVLSATPGQGSCTTTATAANCTLGTLGTLAAGASTTVTVTVEPRATGTLTDTATVGATQSDPVPANNTATTNTGVNNAHGCTIIGTANGETLFGTGGNDVICALGGNDTVNAGGGNDTVYAGSGNDTVDGGSGNDTLLGGLGNDRLTGGIGNDSLNGGPGTDTLNGGSGTDSCTAAAGDTVISCP</sequence>
<accession>A0ABZ1U5W0</accession>
<feature type="domain" description="DUF11" evidence="9">
    <location>
        <begin position="572"/>
        <end position="689"/>
    </location>
</feature>
<evidence type="ECO:0000313" key="11">
    <source>
        <dbReference type="Proteomes" id="UP001432222"/>
    </source>
</evidence>
<reference evidence="10" key="1">
    <citation type="submission" date="2022-10" db="EMBL/GenBank/DDBJ databases">
        <title>The complete genomes of actinobacterial strains from the NBC collection.</title>
        <authorList>
            <person name="Joergensen T.S."/>
            <person name="Alvarez Arevalo M."/>
            <person name="Sterndorff E.B."/>
            <person name="Faurdal D."/>
            <person name="Vuksanovic O."/>
            <person name="Mourched A.-S."/>
            <person name="Charusanti P."/>
            <person name="Shaw S."/>
            <person name="Blin K."/>
            <person name="Weber T."/>
        </authorList>
    </citation>
    <scope>NUCLEOTIDE SEQUENCE</scope>
    <source>
        <strain evidence="10">NBC_00222</strain>
    </source>
</reference>
<dbReference type="PANTHER" id="PTHR38340">
    <property type="entry name" value="S-LAYER PROTEIN"/>
    <property type="match status" value="1"/>
</dbReference>
<feature type="region of interest" description="Disordered" evidence="8">
    <location>
        <begin position="1"/>
        <end position="27"/>
    </location>
</feature>
<dbReference type="Gene3D" id="2.60.40.10">
    <property type="entry name" value="Immunoglobulins"/>
    <property type="match status" value="2"/>
</dbReference>
<dbReference type="InterPro" id="IPR001434">
    <property type="entry name" value="OmcB-like_DUF11"/>
</dbReference>
<gene>
    <name evidence="10" type="ORF">OHA16_28440</name>
</gene>
<dbReference type="InterPro" id="IPR011049">
    <property type="entry name" value="Serralysin-like_metalloprot_C"/>
</dbReference>
<keyword evidence="4" id="KW-0800">Toxin</keyword>
<dbReference type="InterPro" id="IPR001343">
    <property type="entry name" value="Hemolysn_Ca-bd"/>
</dbReference>
<dbReference type="SUPFAM" id="SSF51120">
    <property type="entry name" value="beta-Roll"/>
    <property type="match status" value="1"/>
</dbReference>
<dbReference type="PANTHER" id="PTHR38340:SF1">
    <property type="entry name" value="S-LAYER PROTEIN"/>
    <property type="match status" value="1"/>
</dbReference>
<evidence type="ECO:0000256" key="3">
    <source>
        <dbReference type="ARBA" id="ARBA00022525"/>
    </source>
</evidence>
<evidence type="ECO:0000313" key="10">
    <source>
        <dbReference type="EMBL" id="WUQ86546.1"/>
    </source>
</evidence>
<evidence type="ECO:0000256" key="4">
    <source>
        <dbReference type="ARBA" id="ARBA00022656"/>
    </source>
</evidence>
<dbReference type="Pfam" id="PF01345">
    <property type="entry name" value="DUF11"/>
    <property type="match status" value="2"/>
</dbReference>
<evidence type="ECO:0000256" key="8">
    <source>
        <dbReference type="SAM" id="MobiDB-lite"/>
    </source>
</evidence>
<dbReference type="Gene3D" id="2.80.10.50">
    <property type="match status" value="3"/>
</dbReference>
<keyword evidence="7" id="KW-0472">Membrane</keyword>
<evidence type="ECO:0000256" key="2">
    <source>
        <dbReference type="ARBA" id="ARBA00004613"/>
    </source>
</evidence>
<dbReference type="Gene3D" id="2.150.10.10">
    <property type="entry name" value="Serralysin-like metalloprotease, C-terminal"/>
    <property type="match status" value="1"/>
</dbReference>
<evidence type="ECO:0000256" key="6">
    <source>
        <dbReference type="ARBA" id="ARBA00023026"/>
    </source>
</evidence>
<dbReference type="NCBIfam" id="TIGR01451">
    <property type="entry name" value="B_ant_repeat"/>
    <property type="match status" value="2"/>
</dbReference>
<keyword evidence="5" id="KW-0677">Repeat</keyword>
<dbReference type="InterPro" id="IPR003995">
    <property type="entry name" value="RTX_toxin_determinant-A"/>
</dbReference>
<proteinExistence type="predicted"/>